<feature type="transmembrane region" description="Helical" evidence="7">
    <location>
        <begin position="240"/>
        <end position="257"/>
    </location>
</feature>
<dbReference type="GO" id="GO:0016811">
    <property type="term" value="F:hydrolase activity, acting on carbon-nitrogen (but not peptide) bonds, in linear amides"/>
    <property type="evidence" value="ECO:0007669"/>
    <property type="project" value="InterPro"/>
</dbReference>
<organism evidence="8 9">
    <name type="scientific">Dactylosporangium siamense</name>
    <dbReference type="NCBI Taxonomy" id="685454"/>
    <lineage>
        <taxon>Bacteria</taxon>
        <taxon>Bacillati</taxon>
        <taxon>Actinomycetota</taxon>
        <taxon>Actinomycetes</taxon>
        <taxon>Micromonosporales</taxon>
        <taxon>Micromonosporaceae</taxon>
        <taxon>Dactylosporangium</taxon>
    </lineage>
</organism>
<evidence type="ECO:0000313" key="9">
    <source>
        <dbReference type="Proteomes" id="UP000660611"/>
    </source>
</evidence>
<evidence type="ECO:0000256" key="6">
    <source>
        <dbReference type="PIRSR" id="PIRSR608901-2"/>
    </source>
</evidence>
<keyword evidence="4 7" id="KW-1133">Transmembrane helix</keyword>
<keyword evidence="9" id="KW-1185">Reference proteome</keyword>
<comment type="cofactor">
    <cofactor evidence="6">
        <name>Zn(2+)</name>
        <dbReference type="ChEBI" id="CHEBI:29105"/>
    </cofactor>
</comment>
<dbReference type="RefSeq" id="WP_239135709.1">
    <property type="nucleotide sequence ID" value="NZ_BAAAVW010000002.1"/>
</dbReference>
<feature type="transmembrane region" description="Helical" evidence="7">
    <location>
        <begin position="178"/>
        <end position="195"/>
    </location>
</feature>
<accession>A0A919PGY7</accession>
<evidence type="ECO:0000256" key="1">
    <source>
        <dbReference type="ARBA" id="ARBA00004141"/>
    </source>
</evidence>
<keyword evidence="5 7" id="KW-0472">Membrane</keyword>
<feature type="transmembrane region" description="Helical" evidence="7">
    <location>
        <begin position="207"/>
        <end position="225"/>
    </location>
</feature>
<protein>
    <recommendedName>
        <fullName evidence="10">Ceramidase</fullName>
    </recommendedName>
</protein>
<feature type="binding site" evidence="6">
    <location>
        <position position="111"/>
    </location>
    <ligand>
        <name>Zn(2+)</name>
        <dbReference type="ChEBI" id="CHEBI:29105"/>
        <note>catalytic</note>
    </ligand>
</feature>
<dbReference type="Proteomes" id="UP000660611">
    <property type="component" value="Unassembled WGS sequence"/>
</dbReference>
<evidence type="ECO:0000256" key="7">
    <source>
        <dbReference type="SAM" id="Phobius"/>
    </source>
</evidence>
<keyword evidence="2 7" id="KW-0812">Transmembrane</keyword>
<feature type="binding site" evidence="6">
    <location>
        <position position="239"/>
    </location>
    <ligand>
        <name>Zn(2+)</name>
        <dbReference type="ChEBI" id="CHEBI:29105"/>
        <note>catalytic</note>
    </ligand>
</feature>
<evidence type="ECO:0000256" key="5">
    <source>
        <dbReference type="ARBA" id="ARBA00023136"/>
    </source>
</evidence>
<feature type="transmembrane region" description="Helical" evidence="7">
    <location>
        <begin position="148"/>
        <end position="166"/>
    </location>
</feature>
<dbReference type="AlphaFoldDB" id="A0A919PGY7"/>
<evidence type="ECO:0008006" key="10">
    <source>
        <dbReference type="Google" id="ProtNLM"/>
    </source>
</evidence>
<gene>
    <name evidence="8" type="ORF">Dsi01nite_010970</name>
</gene>
<dbReference type="GO" id="GO:0006672">
    <property type="term" value="P:ceramide metabolic process"/>
    <property type="evidence" value="ECO:0007669"/>
    <property type="project" value="InterPro"/>
</dbReference>
<dbReference type="InterPro" id="IPR008901">
    <property type="entry name" value="ACER"/>
</dbReference>
<name>A0A919PGY7_9ACTN</name>
<keyword evidence="6" id="KW-0479">Metal-binding</keyword>
<keyword evidence="3" id="KW-0378">Hydrolase</keyword>
<evidence type="ECO:0000256" key="3">
    <source>
        <dbReference type="ARBA" id="ARBA00022801"/>
    </source>
</evidence>
<dbReference type="GO" id="GO:0016020">
    <property type="term" value="C:membrane"/>
    <property type="evidence" value="ECO:0007669"/>
    <property type="project" value="UniProtKB-SubCell"/>
</dbReference>
<proteinExistence type="predicted"/>
<evidence type="ECO:0000256" key="2">
    <source>
        <dbReference type="ARBA" id="ARBA00022692"/>
    </source>
</evidence>
<dbReference type="EMBL" id="BONQ01000018">
    <property type="protein sequence ID" value="GIG43056.1"/>
    <property type="molecule type" value="Genomic_DNA"/>
</dbReference>
<dbReference type="Pfam" id="PF05875">
    <property type="entry name" value="Ceramidase"/>
    <property type="match status" value="1"/>
</dbReference>
<feature type="transmembrane region" description="Helical" evidence="7">
    <location>
        <begin position="124"/>
        <end position="141"/>
    </location>
</feature>
<dbReference type="GO" id="GO:0046872">
    <property type="term" value="F:metal ion binding"/>
    <property type="evidence" value="ECO:0007669"/>
    <property type="project" value="UniProtKB-KW"/>
</dbReference>
<comment type="caution">
    <text evidence="8">The sequence shown here is derived from an EMBL/GenBank/DDBJ whole genome shotgun (WGS) entry which is preliminary data.</text>
</comment>
<comment type="subcellular location">
    <subcellularLocation>
        <location evidence="1">Membrane</location>
        <topology evidence="1">Multi-pass membrane protein</topology>
    </subcellularLocation>
</comment>
<evidence type="ECO:0000313" key="8">
    <source>
        <dbReference type="EMBL" id="GIG43056.1"/>
    </source>
</evidence>
<sequence length="262" mass="27687">MDRDLRPVAVAGATAVLSCGLLAAAVPRRWLGADVGRGAAFCEAGRDWVVRQPANTFSNAGFVLAGLLIAWHAGTRPDLGAGAGPRRGFPRRATAMAGIVVLLGPGSAAMHATQSALGGHLDLLSMYLIAAFAAAYAVMRWRRAGTRLLAGVFLGALAGCELAGAWDVEVPVVMHPGNAAFGLLLLTAATLEVAVIRRRETSVRSGYAYASFAAILTAFAIWNATKTWLCDPHSLLQGHAAWHLLCAVSAYLLYRYYASERR</sequence>
<reference evidence="8" key="1">
    <citation type="submission" date="2021-01" db="EMBL/GenBank/DDBJ databases">
        <title>Whole genome shotgun sequence of Dactylosporangium siamense NBRC 106093.</title>
        <authorList>
            <person name="Komaki H."/>
            <person name="Tamura T."/>
        </authorList>
    </citation>
    <scope>NUCLEOTIDE SEQUENCE</scope>
    <source>
        <strain evidence="8">NBRC 106093</strain>
    </source>
</reference>
<dbReference type="PROSITE" id="PS51257">
    <property type="entry name" value="PROKAR_LIPOPROTEIN"/>
    <property type="match status" value="1"/>
</dbReference>
<feature type="binding site" evidence="6">
    <location>
        <position position="243"/>
    </location>
    <ligand>
        <name>Zn(2+)</name>
        <dbReference type="ChEBI" id="CHEBI:29105"/>
        <note>catalytic</note>
    </ligand>
</feature>
<evidence type="ECO:0000256" key="4">
    <source>
        <dbReference type="ARBA" id="ARBA00022989"/>
    </source>
</evidence>
<feature type="transmembrane region" description="Helical" evidence="7">
    <location>
        <begin position="56"/>
        <end position="73"/>
    </location>
</feature>
<keyword evidence="6" id="KW-0862">Zinc</keyword>